<dbReference type="OMA" id="THECQNI"/>
<evidence type="ECO:0000313" key="3">
    <source>
        <dbReference type="EMBL" id="CAD8163857.1"/>
    </source>
</evidence>
<comment type="caution">
    <text evidence="3">The sequence shown here is derived from an EMBL/GenBank/DDBJ whole genome shotgun (WGS) entry which is preliminary data.</text>
</comment>
<name>A0A8S1UI36_PAROT</name>
<proteinExistence type="predicted"/>
<accession>A0A8S1UI36</accession>
<evidence type="ECO:0000256" key="2">
    <source>
        <dbReference type="SAM" id="SignalP"/>
    </source>
</evidence>
<dbReference type="EMBL" id="CAJJDP010000044">
    <property type="protein sequence ID" value="CAD8163857.1"/>
    <property type="molecule type" value="Genomic_DNA"/>
</dbReference>
<keyword evidence="1" id="KW-0812">Transmembrane</keyword>
<keyword evidence="1" id="KW-1133">Transmembrane helix</keyword>
<gene>
    <name evidence="3" type="ORF">POCTA_138.1.T0440063</name>
</gene>
<keyword evidence="1" id="KW-0472">Membrane</keyword>
<dbReference type="OrthoDB" id="310840at2759"/>
<protein>
    <recommendedName>
        <fullName evidence="5">Transmembrane protein</fullName>
    </recommendedName>
</protein>
<sequence length="1319" mass="156097">MIALNFIKLQTAMLFLCQLQKIQAYQETHECQNIILKQNEKLCELREISTFFIGQKSDNLTNINTLQQHEDLIQVSSGPIIYSKDDKIISIYYRELIDANEICSLIYNPKINEYSIKLISTETTYIIDSKMTLKIKSQINILIQTESNFNCTYFYYNTKGFIVFCHSIDSLIFYQLQKEEQEYKQSIIHKSEILNLSCSVKFQQLSNQFLIIYCQCQEWIIYIYDDNSIKLYLDQNILREKYNVEGILLDVITCQSNIVLLLSTGGYSIFQGFFTCLFYKENLNLNEILIYYNMSCQIRFALKSSSQNESRSTFPFHFNDLILNTTSIPKSAFLFNNPISILLWYHDQLLFQVNSLVNQAIKIKIQRLIQLSNNKLYIGMDEENQITLFQITYSKPCMPYYGGNQNITKYYLQFLYTANPNVMIKEFFHCYKPIIIENEEQKKEYAVLFTTSYEESFIVQISTSSIQSIYPYKMNFRSQLTETNIQLKNNQIQCRFNQYLKNYKGRFIIKTKNQEFYSIIVQGLKNQIKEYSCFSSQDFIYHNMHGLDEQILHRFQNLNVLIFLDKQRQCLYRIHLDEDLKNDIINKIVCLDSKVEKMFGVSSQIVLKLKDQEVFYNLFSNIGLIQVEKNLVLSQLKNKNVQDIFQINADFYGVLYENQLHLVYKQVTVQIINITAIILGFLVNSQTNLLSSLVLIDLKKNELQFYVVQLNEFIQIRNYNLENYVPVQPPSFKIFESKIIISCYHKINKRLYLLIFNSAFQSSLHFLQKVIEISNQNFWVYKFYVYYYDDKNQLAVYDTLHIILEIQNLGLNNQISQKLTFQVELDSENIETAQFKKDITISLINPRFLKLRTVNYTLSIKNDNQVVNFRNFILGQIDDIILPSTKNFILRYPLEKEVLYSCSYYCSKLCFQGNNSDDLTFFQIDKFQQNQLVYNLQKYLYNPLFVEAMKEDLFLFINQISNLNIMIQVVLLKDNLFRIKKQLDVIIFASISNIQLKQNILIIETSQYETRFLINDHGITQVESQGQIYHINQNMYIEIMANVYGKVIIINLLEISNSEPRIQGTFEILVLNTSMKNLFLEQGFPILLESIKLIKKDYNQNEDQLNLMLFIISRQTYDVQFQVRLYLKEQKYEFINHKILRCPKTIKSCIYVMLTEEEIILDCGLKRYFYDMQNSDYLFDPIYTSKSLDQIDILNSTHYLFVNYCSSNQSYVLSVGKRGGYRLQKLTQNYNKSMSLELQFINDDIIEKNNITFNLQVIQTNIELNEFSQLTFVILIMIFMIFLVTIGILYRQCTQRQLRNVIKTEISLVEINMRYNSKI</sequence>
<evidence type="ECO:0008006" key="5">
    <source>
        <dbReference type="Google" id="ProtNLM"/>
    </source>
</evidence>
<dbReference type="Proteomes" id="UP000683925">
    <property type="component" value="Unassembled WGS sequence"/>
</dbReference>
<feature type="transmembrane region" description="Helical" evidence="1">
    <location>
        <begin position="1270"/>
        <end position="1290"/>
    </location>
</feature>
<reference evidence="3" key="1">
    <citation type="submission" date="2021-01" db="EMBL/GenBank/DDBJ databases">
        <authorList>
            <consortium name="Genoscope - CEA"/>
            <person name="William W."/>
        </authorList>
    </citation>
    <scope>NUCLEOTIDE SEQUENCE</scope>
</reference>
<keyword evidence="4" id="KW-1185">Reference proteome</keyword>
<evidence type="ECO:0000256" key="1">
    <source>
        <dbReference type="SAM" id="Phobius"/>
    </source>
</evidence>
<feature type="chain" id="PRO_5035886550" description="Transmembrane protein" evidence="2">
    <location>
        <begin position="25"/>
        <end position="1319"/>
    </location>
</feature>
<feature type="signal peptide" evidence="2">
    <location>
        <begin position="1"/>
        <end position="24"/>
    </location>
</feature>
<keyword evidence="2" id="KW-0732">Signal</keyword>
<organism evidence="3 4">
    <name type="scientific">Paramecium octaurelia</name>
    <dbReference type="NCBI Taxonomy" id="43137"/>
    <lineage>
        <taxon>Eukaryota</taxon>
        <taxon>Sar</taxon>
        <taxon>Alveolata</taxon>
        <taxon>Ciliophora</taxon>
        <taxon>Intramacronucleata</taxon>
        <taxon>Oligohymenophorea</taxon>
        <taxon>Peniculida</taxon>
        <taxon>Parameciidae</taxon>
        <taxon>Paramecium</taxon>
    </lineage>
</organism>
<evidence type="ECO:0000313" key="4">
    <source>
        <dbReference type="Proteomes" id="UP000683925"/>
    </source>
</evidence>